<keyword evidence="3" id="KW-1185">Reference proteome</keyword>
<keyword evidence="1" id="KW-1133">Transmembrane helix</keyword>
<feature type="transmembrane region" description="Helical" evidence="1">
    <location>
        <begin position="49"/>
        <end position="69"/>
    </location>
</feature>
<keyword evidence="1" id="KW-0472">Membrane</keyword>
<sequence>MNYLRGFIPWIAFAVVSSAGWQWGAVTALVIGIALLVKDHKAGVAGDSLILERSTVVFFAGLAVLAFALPHSGLRAYSGALALGWLALTAWATLAIGRPFTTGIAKQQAPREVWDTPVFRRINVVITAAWAAAFTLTAAALTAVYASHLGSGVSIPVQVAGFVLPAVFTARYPDRVRARLAQAGR</sequence>
<feature type="transmembrane region" description="Helical" evidence="1">
    <location>
        <begin position="81"/>
        <end position="101"/>
    </location>
</feature>
<proteinExistence type="predicted"/>
<dbReference type="AlphaFoldDB" id="A0A7W7PLC7"/>
<dbReference type="EMBL" id="JACHJH010000004">
    <property type="protein sequence ID" value="MBB4894122.1"/>
    <property type="molecule type" value="Genomic_DNA"/>
</dbReference>
<feature type="transmembrane region" description="Helical" evidence="1">
    <location>
        <begin position="152"/>
        <end position="170"/>
    </location>
</feature>
<organism evidence="2 3">
    <name type="scientific">Streptomyces olivoverticillatus</name>
    <dbReference type="NCBI Taxonomy" id="66427"/>
    <lineage>
        <taxon>Bacteria</taxon>
        <taxon>Bacillati</taxon>
        <taxon>Actinomycetota</taxon>
        <taxon>Actinomycetes</taxon>
        <taxon>Kitasatosporales</taxon>
        <taxon>Streptomycetaceae</taxon>
        <taxon>Streptomyces</taxon>
    </lineage>
</organism>
<dbReference type="RefSeq" id="WP_184349954.1">
    <property type="nucleotide sequence ID" value="NZ_JACHJH010000004.1"/>
</dbReference>
<feature type="transmembrane region" description="Helical" evidence="1">
    <location>
        <begin position="20"/>
        <end position="37"/>
    </location>
</feature>
<evidence type="ECO:0000313" key="3">
    <source>
        <dbReference type="Proteomes" id="UP000556084"/>
    </source>
</evidence>
<feature type="transmembrane region" description="Helical" evidence="1">
    <location>
        <begin position="122"/>
        <end position="146"/>
    </location>
</feature>
<keyword evidence="1" id="KW-0812">Transmembrane</keyword>
<protein>
    <recommendedName>
        <fullName evidence="4">DUF3159 domain-containing protein</fullName>
    </recommendedName>
</protein>
<reference evidence="2 3" key="1">
    <citation type="submission" date="2020-08" db="EMBL/GenBank/DDBJ databases">
        <title>Genomic Encyclopedia of Type Strains, Phase III (KMG-III): the genomes of soil and plant-associated and newly described type strains.</title>
        <authorList>
            <person name="Whitman W."/>
        </authorList>
    </citation>
    <scope>NUCLEOTIDE SEQUENCE [LARGE SCALE GENOMIC DNA]</scope>
    <source>
        <strain evidence="2 3">CECT 3266</strain>
    </source>
</reference>
<dbReference type="Proteomes" id="UP000556084">
    <property type="component" value="Unassembled WGS sequence"/>
</dbReference>
<evidence type="ECO:0000313" key="2">
    <source>
        <dbReference type="EMBL" id="MBB4894122.1"/>
    </source>
</evidence>
<comment type="caution">
    <text evidence="2">The sequence shown here is derived from an EMBL/GenBank/DDBJ whole genome shotgun (WGS) entry which is preliminary data.</text>
</comment>
<evidence type="ECO:0000256" key="1">
    <source>
        <dbReference type="SAM" id="Phobius"/>
    </source>
</evidence>
<evidence type="ECO:0008006" key="4">
    <source>
        <dbReference type="Google" id="ProtNLM"/>
    </source>
</evidence>
<accession>A0A7W7PLC7</accession>
<name>A0A7W7PLC7_9ACTN</name>
<gene>
    <name evidence="2" type="ORF">FHS39_003156</name>
</gene>